<evidence type="ECO:0000313" key="3">
    <source>
        <dbReference type="EMBL" id="PBK93618.1"/>
    </source>
</evidence>
<dbReference type="OrthoDB" id="10055769at2759"/>
<keyword evidence="1" id="KW-0694">RNA-binding</keyword>
<name>A0A2H3DRY8_ARMGA</name>
<dbReference type="STRING" id="47427.A0A2H3DRY8"/>
<dbReference type="AlphaFoldDB" id="A0A2H3DRY8"/>
<feature type="domain" description="RDRP core" evidence="2">
    <location>
        <begin position="193"/>
        <end position="795"/>
    </location>
</feature>
<keyword evidence="1" id="KW-0808">Transferase</keyword>
<dbReference type="OMA" id="IRNAFMF"/>
<comment type="similarity">
    <text evidence="1">Belongs to the RdRP family.</text>
</comment>
<accession>A0A2H3DRY8</accession>
<dbReference type="PANTHER" id="PTHR23079">
    <property type="entry name" value="RNA-DEPENDENT RNA POLYMERASE"/>
    <property type="match status" value="1"/>
</dbReference>
<dbReference type="InterPro" id="IPR057596">
    <property type="entry name" value="RDRP_core"/>
</dbReference>
<dbReference type="Proteomes" id="UP000217790">
    <property type="component" value="Unassembled WGS sequence"/>
</dbReference>
<dbReference type="InParanoid" id="A0A2H3DRY8"/>
<keyword evidence="4" id="KW-1185">Reference proteome</keyword>
<dbReference type="GO" id="GO:0031380">
    <property type="term" value="C:nuclear RNA-directed RNA polymerase complex"/>
    <property type="evidence" value="ECO:0007669"/>
    <property type="project" value="TreeGrafter"/>
</dbReference>
<reference evidence="4" key="1">
    <citation type="journal article" date="2017" name="Nat. Ecol. Evol.">
        <title>Genome expansion and lineage-specific genetic innovations in the forest pathogenic fungi Armillaria.</title>
        <authorList>
            <person name="Sipos G."/>
            <person name="Prasanna A.N."/>
            <person name="Walter M.C."/>
            <person name="O'Connor E."/>
            <person name="Balint B."/>
            <person name="Krizsan K."/>
            <person name="Kiss B."/>
            <person name="Hess J."/>
            <person name="Varga T."/>
            <person name="Slot J."/>
            <person name="Riley R."/>
            <person name="Boka B."/>
            <person name="Rigling D."/>
            <person name="Barry K."/>
            <person name="Lee J."/>
            <person name="Mihaltcheva S."/>
            <person name="LaButti K."/>
            <person name="Lipzen A."/>
            <person name="Waldron R."/>
            <person name="Moloney N.M."/>
            <person name="Sperisen C."/>
            <person name="Kredics L."/>
            <person name="Vagvoelgyi C."/>
            <person name="Patrignani A."/>
            <person name="Fitzpatrick D."/>
            <person name="Nagy I."/>
            <person name="Doyle S."/>
            <person name="Anderson J.B."/>
            <person name="Grigoriev I.V."/>
            <person name="Gueldener U."/>
            <person name="Muensterkoetter M."/>
            <person name="Nagy L.G."/>
        </authorList>
    </citation>
    <scope>NUCLEOTIDE SEQUENCE [LARGE SCALE GENOMIC DNA]</scope>
    <source>
        <strain evidence="4">Ar21-2</strain>
    </source>
</reference>
<evidence type="ECO:0000259" key="2">
    <source>
        <dbReference type="Pfam" id="PF05183"/>
    </source>
</evidence>
<proteinExistence type="inferred from homology"/>
<dbReference type="GO" id="GO:0003968">
    <property type="term" value="F:RNA-directed RNA polymerase activity"/>
    <property type="evidence" value="ECO:0007669"/>
    <property type="project" value="UniProtKB-KW"/>
</dbReference>
<dbReference type="PANTHER" id="PTHR23079:SF14">
    <property type="entry name" value="RNA-DEPENDENT RNA POLYMERASE"/>
    <property type="match status" value="1"/>
</dbReference>
<dbReference type="Pfam" id="PF05183">
    <property type="entry name" value="RdRP"/>
    <property type="match status" value="1"/>
</dbReference>
<dbReference type="InterPro" id="IPR007855">
    <property type="entry name" value="RDRP"/>
</dbReference>
<keyword evidence="1" id="KW-0548">Nucleotidyltransferase</keyword>
<evidence type="ECO:0000313" key="4">
    <source>
        <dbReference type="Proteomes" id="UP000217790"/>
    </source>
</evidence>
<comment type="catalytic activity">
    <reaction evidence="1">
        <text>RNA(n) + a ribonucleoside 5'-triphosphate = RNA(n+1) + diphosphate</text>
        <dbReference type="Rhea" id="RHEA:21248"/>
        <dbReference type="Rhea" id="RHEA-COMP:14527"/>
        <dbReference type="Rhea" id="RHEA-COMP:17342"/>
        <dbReference type="ChEBI" id="CHEBI:33019"/>
        <dbReference type="ChEBI" id="CHEBI:61557"/>
        <dbReference type="ChEBI" id="CHEBI:140395"/>
        <dbReference type="EC" id="2.7.7.48"/>
    </reaction>
</comment>
<protein>
    <recommendedName>
        <fullName evidence="1">RNA-dependent RNA polymerase</fullName>
        <ecNumber evidence="1">2.7.7.48</ecNumber>
    </recommendedName>
</protein>
<organism evidence="3 4">
    <name type="scientific">Armillaria gallica</name>
    <name type="common">Bulbous honey fungus</name>
    <name type="synonym">Armillaria bulbosa</name>
    <dbReference type="NCBI Taxonomy" id="47427"/>
    <lineage>
        <taxon>Eukaryota</taxon>
        <taxon>Fungi</taxon>
        <taxon>Dikarya</taxon>
        <taxon>Basidiomycota</taxon>
        <taxon>Agaricomycotina</taxon>
        <taxon>Agaricomycetes</taxon>
        <taxon>Agaricomycetidae</taxon>
        <taxon>Agaricales</taxon>
        <taxon>Marasmiineae</taxon>
        <taxon>Physalacriaceae</taxon>
        <taxon>Armillaria</taxon>
    </lineage>
</organism>
<dbReference type="EMBL" id="KZ293656">
    <property type="protein sequence ID" value="PBK93618.1"/>
    <property type="molecule type" value="Genomic_DNA"/>
</dbReference>
<dbReference type="EC" id="2.7.7.48" evidence="1"/>
<sequence>MDVDRPGDTNISPEKGKQPVVTAVSAFPSDDTDMETDADINISSSDNRSFIHHLFDKGVKLSTNIVAHDSAVQKLFDNQEISWGVQWELARGVSTDCWTWDEVKDKLLSSDSLRGTEEEVLFKVASIMKNQRFSEASLEYKIGKQMRLEQLALMENRGRGLGPMGDFQGETHWYGGRIQQIGHLIQINKKDFKVELQPLEMRKSTRFTRYLGSRRVLQLRVSENLLMKAETEVRQFLARKFVLCGRVFVPWVPKEGSLYLVEGNENYERTGHQKWCGDQYRLSYPAILEWHNPALLNSKQPIAKYVTRNTLGLSTSVPGLIFEERNILEIADKTTPDWNGEGKPSAEQLMTDGCGFINESALRSLTTLLGLSVMPTAVQGRIAGSKGLWIRHPSDFDDEHKIWIRPSQKKINYERLDYSHRILDIVSTGYPSSSSTLSAQSIPNLSFNGVPQAVLVELLKEGLTRTVDPLIEKKGRFSDASLWTAVNHAGGVSSARVQRLAGGLARVLGYTRREWHDPAVYDDKRDDDKKVPDDYTEEQSLSVCTGRKEYSGAPLSVYEVALDLIQAGFTPSKSHYLREKMKYVIDQSIKSAIEGFHVSLPEGKSAEAYVIPDPTGLLRPREIFYYSSKAILDKELNKEFNIVEGDVLIGRYPIRLASDIQKVRAVDIPALHEYKNVIVVSVQGDRSLMTLLSGGDFDGDVCFLLWLASLVQGFQDKPLSAPPKDFMEMHFERDIQSVVQFQDCVEKNQRTQSDFVDILMTGLTKGMVGLYSMFHDKSVRKYGYDNDQSILLAYM</sequence>
<dbReference type="GO" id="GO:0003723">
    <property type="term" value="F:RNA binding"/>
    <property type="evidence" value="ECO:0007669"/>
    <property type="project" value="UniProtKB-KW"/>
</dbReference>
<evidence type="ECO:0000256" key="1">
    <source>
        <dbReference type="RuleBase" id="RU363098"/>
    </source>
</evidence>
<gene>
    <name evidence="3" type="ORF">ARMGADRAFT_130032</name>
</gene>
<dbReference type="GO" id="GO:0030422">
    <property type="term" value="P:siRNA processing"/>
    <property type="evidence" value="ECO:0007669"/>
    <property type="project" value="TreeGrafter"/>
</dbReference>
<keyword evidence="1" id="KW-0696">RNA-directed RNA polymerase</keyword>